<protein>
    <recommendedName>
        <fullName evidence="2">Hemerythrin-like domain-containing protein</fullName>
    </recommendedName>
</protein>
<dbReference type="EMBL" id="HBHW01011162">
    <property type="protein sequence ID" value="CAE0040604.1"/>
    <property type="molecule type" value="Transcribed_RNA"/>
</dbReference>
<dbReference type="Pfam" id="PF01814">
    <property type="entry name" value="Hemerythrin"/>
    <property type="match status" value="1"/>
</dbReference>
<evidence type="ECO:0000256" key="1">
    <source>
        <dbReference type="SAM" id="MobiDB-lite"/>
    </source>
</evidence>
<feature type="region of interest" description="Disordered" evidence="1">
    <location>
        <begin position="435"/>
        <end position="465"/>
    </location>
</feature>
<feature type="compositionally biased region" description="Basic and acidic residues" evidence="1">
    <location>
        <begin position="435"/>
        <end position="450"/>
    </location>
</feature>
<dbReference type="Gene3D" id="1.20.120.520">
    <property type="entry name" value="nmb1532 protein domain like"/>
    <property type="match status" value="1"/>
</dbReference>
<feature type="domain" description="Hemerythrin-like" evidence="2">
    <location>
        <begin position="520"/>
        <end position="628"/>
    </location>
</feature>
<evidence type="ECO:0000313" key="4">
    <source>
        <dbReference type="EMBL" id="CAE0040604.1"/>
    </source>
</evidence>
<accession>A0A7S2ZHQ8</accession>
<sequence length="657" mass="74199">MDGLTKDYRGYDSVGFGVREGGGELDFSGAAKAELKFAQDPQDLPWEAENVVVTDDRKHDFAWERCRASVVRGFANDSRLTLPSEWPSTLNVSVSLDKPLSWDAEKQEWRWHKTWRLPEVCVRVNDKEGRQNLEVRFSIVCVASNSNELEDVGLIVPERDQKYAVSHIVDSECRFSRLRLMGTSNTHGGKRFHFLVSIVERDSLGNQYVLASLISSAFSVYSRKDADKKRKKSESAGSASEVSIHSPFSPELFTRVFVKKISDHHGRTVEEPIDNSWAGLMRYFQAPNIRFKSRHPALLAVRFSNVVVILRDGEHYPDSGEFTLRSFLCACGFPPQCRTPNCLSCYVRKNGPIGSYDGTFLAAWHVSIRQDYTRPPEATRWISEHLSCVRSNTLGFIQDPSMLPPRFIPTDDVGDLQELYIKLYSLEFAAKAKPDRSTDRNDSLRMEDPRNGYGGMVNDQSRGQGSNLVDDVLRAEKDDIQPFVPGADVGTADSAVKSQFAEFFVGLSSDIRQLRNDFSEASSVLVSECTEENIQVLESTYYSLAEALAMHCRIADTILFPELAKRKPGVAEAYSVDHYKQGQRLTQLHDLISTLNEAKTTELFLQVYRFTALDTEHVEKEEEHLLPHFLVNFADHELVNLMKKVETAQANAKLIQG</sequence>
<gene>
    <name evidence="3" type="ORF">RMAR00112_LOCUS8567</name>
    <name evidence="4" type="ORF">RMAR00112_LOCUS8568</name>
</gene>
<proteinExistence type="predicted"/>
<dbReference type="EMBL" id="HBHW01011161">
    <property type="protein sequence ID" value="CAE0040603.1"/>
    <property type="molecule type" value="Transcribed_RNA"/>
</dbReference>
<reference evidence="4" key="1">
    <citation type="submission" date="2021-01" db="EMBL/GenBank/DDBJ databases">
        <authorList>
            <person name="Corre E."/>
            <person name="Pelletier E."/>
            <person name="Niang G."/>
            <person name="Scheremetjew M."/>
            <person name="Finn R."/>
            <person name="Kale V."/>
            <person name="Holt S."/>
            <person name="Cochrane G."/>
            <person name="Meng A."/>
            <person name="Brown T."/>
            <person name="Cohen L."/>
        </authorList>
    </citation>
    <scope>NUCLEOTIDE SEQUENCE</scope>
    <source>
        <strain evidence="4">CCMP 769</strain>
    </source>
</reference>
<organism evidence="4">
    <name type="scientific">Rhodosorus marinus</name>
    <dbReference type="NCBI Taxonomy" id="101924"/>
    <lineage>
        <taxon>Eukaryota</taxon>
        <taxon>Rhodophyta</taxon>
        <taxon>Stylonematophyceae</taxon>
        <taxon>Stylonematales</taxon>
        <taxon>Stylonemataceae</taxon>
        <taxon>Rhodosorus</taxon>
    </lineage>
</organism>
<dbReference type="AlphaFoldDB" id="A0A7S2ZHQ8"/>
<evidence type="ECO:0000259" key="2">
    <source>
        <dbReference type="Pfam" id="PF01814"/>
    </source>
</evidence>
<dbReference type="InterPro" id="IPR012312">
    <property type="entry name" value="Hemerythrin-like"/>
</dbReference>
<name>A0A7S2ZHQ8_9RHOD</name>
<evidence type="ECO:0000313" key="3">
    <source>
        <dbReference type="EMBL" id="CAE0040603.1"/>
    </source>
</evidence>